<evidence type="ECO:0000313" key="3">
    <source>
        <dbReference type="Proteomes" id="UP001311232"/>
    </source>
</evidence>
<keyword evidence="3" id="KW-1185">Reference proteome</keyword>
<feature type="compositionally biased region" description="Basic residues" evidence="1">
    <location>
        <begin position="52"/>
        <end position="64"/>
    </location>
</feature>
<protein>
    <submittedName>
        <fullName evidence="2">Uncharacterized protein</fullName>
    </submittedName>
</protein>
<dbReference type="AlphaFoldDB" id="A0AAV9RW76"/>
<name>A0AAV9RW76_9TELE</name>
<sequence>MCHNLSEKIFLKQGISKDIAQSQEGWSKRDGDKPCTGSSSYFSTLSTVPVPKRGKSAKKTGKGQKTKDRKSSSNTATSDGTKPTMEVEYLWTVKPSEVVVAVVKNDEQRHKVTLRHREFQSLRPHELLMGKVIESYITVILNAKGIAGRLYQLNHYTMGAILYGTREQVVRQGLKRYFKMRRNRLGKEDRVNIKWQPGTITHTFQKDGTSCGVFVMEEEIPQVANMQSSANLVQ</sequence>
<accession>A0AAV9RW76</accession>
<evidence type="ECO:0000313" key="2">
    <source>
        <dbReference type="EMBL" id="KAK5613302.1"/>
    </source>
</evidence>
<dbReference type="EMBL" id="JAHHUM010001226">
    <property type="protein sequence ID" value="KAK5613302.1"/>
    <property type="molecule type" value="Genomic_DNA"/>
</dbReference>
<feature type="region of interest" description="Disordered" evidence="1">
    <location>
        <begin position="21"/>
        <end position="81"/>
    </location>
</feature>
<proteinExistence type="predicted"/>
<dbReference type="Proteomes" id="UP001311232">
    <property type="component" value="Unassembled WGS sequence"/>
</dbReference>
<reference evidence="2 3" key="1">
    <citation type="submission" date="2021-06" db="EMBL/GenBank/DDBJ databases">
        <authorList>
            <person name="Palmer J.M."/>
        </authorList>
    </citation>
    <scope>NUCLEOTIDE SEQUENCE [LARGE SCALE GENOMIC DNA]</scope>
    <source>
        <strain evidence="2 3">MEX-2019</strain>
        <tissue evidence="2">Muscle</tissue>
    </source>
</reference>
<feature type="compositionally biased region" description="Polar residues" evidence="1">
    <location>
        <begin position="72"/>
        <end position="81"/>
    </location>
</feature>
<feature type="compositionally biased region" description="Polar residues" evidence="1">
    <location>
        <begin position="36"/>
        <end position="47"/>
    </location>
</feature>
<comment type="caution">
    <text evidence="2">The sequence shown here is derived from an EMBL/GenBank/DDBJ whole genome shotgun (WGS) entry which is preliminary data.</text>
</comment>
<evidence type="ECO:0000256" key="1">
    <source>
        <dbReference type="SAM" id="MobiDB-lite"/>
    </source>
</evidence>
<organism evidence="2 3">
    <name type="scientific">Crenichthys baileyi</name>
    <name type="common">White River springfish</name>
    <dbReference type="NCBI Taxonomy" id="28760"/>
    <lineage>
        <taxon>Eukaryota</taxon>
        <taxon>Metazoa</taxon>
        <taxon>Chordata</taxon>
        <taxon>Craniata</taxon>
        <taxon>Vertebrata</taxon>
        <taxon>Euteleostomi</taxon>
        <taxon>Actinopterygii</taxon>
        <taxon>Neopterygii</taxon>
        <taxon>Teleostei</taxon>
        <taxon>Neoteleostei</taxon>
        <taxon>Acanthomorphata</taxon>
        <taxon>Ovalentaria</taxon>
        <taxon>Atherinomorphae</taxon>
        <taxon>Cyprinodontiformes</taxon>
        <taxon>Goodeidae</taxon>
        <taxon>Crenichthys</taxon>
    </lineage>
</organism>
<gene>
    <name evidence="2" type="ORF">CRENBAI_023986</name>
</gene>